<sequence>MYVGGGFPLTERVLLIWWPMKFDDMVWNEFGENGDHVVPHPNGNQNGTAWTSNGDHRKKLGSDGTFSCLSNRDSPASKGGSDSCTETSESDQLDEDKDESKGEEVPMEDMLPGGSWSDLGSVVDLPLESQPFDSGPLQEARSRADISECEEELKDQRVRMLSEDVQLFIGEEDGSMVTDPFSLTEVGSQSGGLEPFGDENTPSKGVSLLDLGWANIGNLDDMDKLFRNNDASFEPVMAGNADGLEWPSSSPNPVSNSETSLQFEKTPLGVEAVKPAVVKVEVDAAENKIQPTSCEESPTVRSSDKSQDTAGVKDLTSAVASPKSSSFQKSAPAQQPPARRPEKNDVVHEAKLAASQTIRSPMELDKRKLLDNLRYPYLLVRRSAILRVIVILNHSYYQLYSWTWMRFKSMASYMKGMAHRARRHAANRKRSEERFKRGACYRKLSPGPPYAVNTHGDMMQLPIRMLGQPSHLQPGPSPSALQVYAQPPGLISMSPAYQLPPNLPYIQVGYPLHHMPMMSPCPAKPISHMQYPQPMFVDLQPPNIHSQKPSNQHGTPIPSPLAPKVPFQTPGPIEQQQQHPVPVRPSFDASCRPPTCSPSMTPQEKLEKLRWRQQMQAIIAVEQQQKQLLASQNGGAIEPPIYHRPQHTTSQNLAPGRLSTESSDGRLKSVMDTEHKTLVPAGGDIPATTSGENEDSSLEGSVLCQLEMTISQLDIKTRLVIRNALYRLARSARKRRAAGGENGCSSQSSGERTSGCNGVESSTASDSPSCRGSRATSMSEVETETNPIDRTIAKLLFCKPPPQYIPGPMYITEKSPYPGVPQLPAGVPNAPWGWSSAAVPPNNGVGPPGLPPVSTSLPWGGTYDERSTLAPAWAPPPVMNGYRTPVLTGYRVDPRFGTNTPVSKLRDNVAGLNFASASKSEHKEESSMSPVPSLQTESCSSAGLVVRNHVRVSNSSVSGANCHAMVKPQDVELNTDACKTTMEILGDTPPLSSTAFVPDRIPPRATASVGVQEASLGSQFKSANDSEQVFAQGNGTPCINDDPVQFLSSTLPDEAGIIDQKPVLESLSFPTGRLDVVSHSKEGILEGLR</sequence>
<gene>
    <name evidence="2" type="ORF">AXG93_1040s1300</name>
</gene>
<dbReference type="GO" id="GO:0007623">
    <property type="term" value="P:circadian rhythm"/>
    <property type="evidence" value="ECO:0007669"/>
    <property type="project" value="InterPro"/>
</dbReference>
<accession>A0A176VI46</accession>
<evidence type="ECO:0000256" key="1">
    <source>
        <dbReference type="SAM" id="MobiDB-lite"/>
    </source>
</evidence>
<dbReference type="PANTHER" id="PTHR33334:SF5">
    <property type="entry name" value="PROTEIN LNK2"/>
    <property type="match status" value="1"/>
</dbReference>
<feature type="region of interest" description="Disordered" evidence="1">
    <location>
        <begin position="37"/>
        <end position="143"/>
    </location>
</feature>
<feature type="region of interest" description="Disordered" evidence="1">
    <location>
        <begin position="289"/>
        <end position="346"/>
    </location>
</feature>
<feature type="compositionally biased region" description="Polar residues" evidence="1">
    <location>
        <begin position="743"/>
        <end position="785"/>
    </location>
</feature>
<proteinExistence type="predicted"/>
<evidence type="ECO:0000313" key="3">
    <source>
        <dbReference type="Proteomes" id="UP000077202"/>
    </source>
</evidence>
<dbReference type="PANTHER" id="PTHR33334">
    <property type="entry name" value="PROTEIN LNK1"/>
    <property type="match status" value="1"/>
</dbReference>
<evidence type="ECO:0000313" key="2">
    <source>
        <dbReference type="EMBL" id="OAE19466.1"/>
    </source>
</evidence>
<feature type="region of interest" description="Disordered" evidence="1">
    <location>
        <begin position="238"/>
        <end position="260"/>
    </location>
</feature>
<dbReference type="Proteomes" id="UP000077202">
    <property type="component" value="Unassembled WGS sequence"/>
</dbReference>
<feature type="region of interest" description="Disordered" evidence="1">
    <location>
        <begin position="735"/>
        <end position="785"/>
    </location>
</feature>
<dbReference type="GO" id="GO:0006355">
    <property type="term" value="P:regulation of DNA-templated transcription"/>
    <property type="evidence" value="ECO:0007669"/>
    <property type="project" value="InterPro"/>
</dbReference>
<feature type="compositionally biased region" description="Polar residues" evidence="1">
    <location>
        <begin position="543"/>
        <end position="554"/>
    </location>
</feature>
<organism evidence="2 3">
    <name type="scientific">Marchantia polymorpha subsp. ruderalis</name>
    <dbReference type="NCBI Taxonomy" id="1480154"/>
    <lineage>
        <taxon>Eukaryota</taxon>
        <taxon>Viridiplantae</taxon>
        <taxon>Streptophyta</taxon>
        <taxon>Embryophyta</taxon>
        <taxon>Marchantiophyta</taxon>
        <taxon>Marchantiopsida</taxon>
        <taxon>Marchantiidae</taxon>
        <taxon>Marchantiales</taxon>
        <taxon>Marchantiaceae</taxon>
        <taxon>Marchantia</taxon>
    </lineage>
</organism>
<feature type="compositionally biased region" description="Low complexity" evidence="1">
    <location>
        <begin position="320"/>
        <end position="337"/>
    </location>
</feature>
<feature type="compositionally biased region" description="Polar residues" evidence="1">
    <location>
        <begin position="64"/>
        <end position="87"/>
    </location>
</feature>
<comment type="caution">
    <text evidence="2">The sequence shown here is derived from an EMBL/GenBank/DDBJ whole genome shotgun (WGS) entry which is preliminary data.</text>
</comment>
<protein>
    <submittedName>
        <fullName evidence="2">Uncharacterized protein</fullName>
    </submittedName>
</protein>
<keyword evidence="3" id="KW-1185">Reference proteome</keyword>
<reference evidence="2" key="1">
    <citation type="submission" date="2016-03" db="EMBL/GenBank/DDBJ databases">
        <title>Mechanisms controlling the formation of the plant cell surface in tip-growing cells are functionally conserved among land plants.</title>
        <authorList>
            <person name="Honkanen S."/>
            <person name="Jones V.A."/>
            <person name="Morieri G."/>
            <person name="Champion C."/>
            <person name="Hetherington A.J."/>
            <person name="Kelly S."/>
            <person name="Saint-Marcoux D."/>
            <person name="Proust H."/>
            <person name="Prescott H."/>
            <person name="Dolan L."/>
        </authorList>
    </citation>
    <scope>NUCLEOTIDE SEQUENCE [LARGE SCALE GENOMIC DNA]</scope>
    <source>
        <tissue evidence="2">Whole gametophyte</tissue>
    </source>
</reference>
<dbReference type="InterPro" id="IPR039928">
    <property type="entry name" value="LNK"/>
</dbReference>
<feature type="compositionally biased region" description="Polar residues" evidence="1">
    <location>
        <begin position="42"/>
        <end position="53"/>
    </location>
</feature>
<dbReference type="AlphaFoldDB" id="A0A176VI46"/>
<feature type="region of interest" description="Disordered" evidence="1">
    <location>
        <begin position="644"/>
        <end position="664"/>
    </location>
</feature>
<feature type="compositionally biased region" description="Polar residues" evidence="1">
    <location>
        <begin position="289"/>
        <end position="301"/>
    </location>
</feature>
<dbReference type="EMBL" id="LVLJ01003850">
    <property type="protein sequence ID" value="OAE19466.1"/>
    <property type="molecule type" value="Genomic_DNA"/>
</dbReference>
<feature type="compositionally biased region" description="Acidic residues" evidence="1">
    <location>
        <begin position="88"/>
        <end position="97"/>
    </location>
</feature>
<name>A0A176VI46_MARPO</name>
<feature type="region of interest" description="Disordered" evidence="1">
    <location>
        <begin position="543"/>
        <end position="601"/>
    </location>
</feature>
<feature type="compositionally biased region" description="Low complexity" evidence="1">
    <location>
        <begin position="247"/>
        <end position="257"/>
    </location>
</feature>